<protein>
    <submittedName>
        <fullName evidence="8">2-aminoadipate transaminase LysN</fullName>
        <ecNumber evidence="8">2.6.1.39</ecNumber>
    </submittedName>
</protein>
<dbReference type="RefSeq" id="WP_025436413.1">
    <property type="nucleotide sequence ID" value="NZ_CP007452.1"/>
</dbReference>
<evidence type="ECO:0000256" key="3">
    <source>
        <dbReference type="ARBA" id="ARBA00011738"/>
    </source>
</evidence>
<keyword evidence="6" id="KW-0663">Pyridoxal phosphate</keyword>
<dbReference type="Pfam" id="PF00155">
    <property type="entry name" value="Aminotran_1_2"/>
    <property type="match status" value="1"/>
</dbReference>
<evidence type="ECO:0000256" key="4">
    <source>
        <dbReference type="ARBA" id="ARBA00022576"/>
    </source>
</evidence>
<evidence type="ECO:0000313" key="9">
    <source>
        <dbReference type="Proteomes" id="UP000019591"/>
    </source>
</evidence>
<organism evidence="8 9">
    <name type="scientific">Peptoclostridium acidaminophilum DSM 3953</name>
    <dbReference type="NCBI Taxonomy" id="1286171"/>
    <lineage>
        <taxon>Bacteria</taxon>
        <taxon>Bacillati</taxon>
        <taxon>Bacillota</taxon>
        <taxon>Clostridia</taxon>
        <taxon>Peptostreptococcales</taxon>
        <taxon>Peptoclostridiaceae</taxon>
        <taxon>Peptoclostridium</taxon>
    </lineage>
</organism>
<dbReference type="InterPro" id="IPR015424">
    <property type="entry name" value="PyrdxlP-dep_Trfase"/>
</dbReference>
<evidence type="ECO:0000256" key="5">
    <source>
        <dbReference type="ARBA" id="ARBA00022679"/>
    </source>
</evidence>
<dbReference type="PANTHER" id="PTHR42790">
    <property type="entry name" value="AMINOTRANSFERASE"/>
    <property type="match status" value="1"/>
</dbReference>
<dbReference type="PANTHER" id="PTHR42790:SF19">
    <property type="entry name" value="KYNURENINE_ALPHA-AMINOADIPATE AMINOTRANSFERASE, MITOCHONDRIAL"/>
    <property type="match status" value="1"/>
</dbReference>
<feature type="domain" description="Aminotransferase class I/classII large" evidence="7">
    <location>
        <begin position="47"/>
        <end position="386"/>
    </location>
</feature>
<evidence type="ECO:0000259" key="7">
    <source>
        <dbReference type="Pfam" id="PF00155"/>
    </source>
</evidence>
<dbReference type="Gene3D" id="3.90.1150.10">
    <property type="entry name" value="Aspartate Aminotransferase, domain 1"/>
    <property type="match status" value="1"/>
</dbReference>
<proteinExistence type="inferred from homology"/>
<name>W8TI24_PEPAC</name>
<keyword evidence="4 8" id="KW-0032">Aminotransferase</keyword>
<dbReference type="AlphaFoldDB" id="W8TI24"/>
<keyword evidence="9" id="KW-1185">Reference proteome</keyword>
<dbReference type="Proteomes" id="UP000019591">
    <property type="component" value="Chromosome"/>
</dbReference>
<dbReference type="SUPFAM" id="SSF53383">
    <property type="entry name" value="PLP-dependent transferases"/>
    <property type="match status" value="1"/>
</dbReference>
<evidence type="ECO:0000256" key="2">
    <source>
        <dbReference type="ARBA" id="ARBA00007441"/>
    </source>
</evidence>
<dbReference type="eggNOG" id="COG1167">
    <property type="taxonomic scope" value="Bacteria"/>
</dbReference>
<dbReference type="STRING" id="1286171.EAL2_c22130"/>
<reference evidence="8 9" key="1">
    <citation type="journal article" date="2014" name="Genome Announc.">
        <title>Complete Genome Sequence of Amino Acid-Utilizing Eubacterium acidaminophilum al-2 (DSM 3953).</title>
        <authorList>
            <person name="Poehlein A."/>
            <person name="Andreesen J.R."/>
            <person name="Daniel R."/>
        </authorList>
    </citation>
    <scope>NUCLEOTIDE SEQUENCE [LARGE SCALE GENOMIC DNA]</scope>
    <source>
        <strain evidence="8 9">DSM 3953</strain>
    </source>
</reference>
<evidence type="ECO:0000256" key="1">
    <source>
        <dbReference type="ARBA" id="ARBA00001933"/>
    </source>
</evidence>
<evidence type="ECO:0000313" key="8">
    <source>
        <dbReference type="EMBL" id="AHM57493.1"/>
    </source>
</evidence>
<dbReference type="InterPro" id="IPR015422">
    <property type="entry name" value="PyrdxlP-dep_Trfase_small"/>
</dbReference>
<gene>
    <name evidence="8" type="primary">lysN2</name>
    <name evidence="8" type="ORF">EAL2_c22130</name>
</gene>
<keyword evidence="5 8" id="KW-0808">Transferase</keyword>
<dbReference type="CDD" id="cd00609">
    <property type="entry name" value="AAT_like"/>
    <property type="match status" value="1"/>
</dbReference>
<dbReference type="GO" id="GO:1901605">
    <property type="term" value="P:alpha-amino acid metabolic process"/>
    <property type="evidence" value="ECO:0007669"/>
    <property type="project" value="TreeGrafter"/>
</dbReference>
<dbReference type="FunFam" id="3.40.640.10:FF:000053">
    <property type="entry name" value="Aminotransferase, class I"/>
    <property type="match status" value="1"/>
</dbReference>
<sequence length="394" mass="44549">MAVKFADRMENLKASEIRELLKFAADPTIISFAGGLPAPELFPVEEMKKVAVAVLEESGQTALQYTTTEGNVKLREQIAERMNRKFQTKVTLDDILITSGSQQGLDFSGKIFINEGDVVLVESPSYLGALNAFKAYGPKFIEVPTDDNGMIIEELEKILAKTDNVKMIYVIPDFQNPSGKTWSMERRTKFMEVVNKYEIPVIEDNPYGELRFEGEIMPSLKAMDTKDLVVFLGTFSKIFAPGLRIGWVCAPEEMLQKYNFVKQGSDLQSSTIAQMEAAKYCEMYDLDAHVEKIKAVYSKRRDLMMKVMEEEFPEGIKWTYSEGGLFTWVVLPEHINARDLLKKCLEEKVAFVPGGAFYPNGGNENTFRLNYSNATDEMLVEGMKRLARAIKSMM</sequence>
<dbReference type="InterPro" id="IPR015421">
    <property type="entry name" value="PyrdxlP-dep_Trfase_major"/>
</dbReference>
<accession>W8TI24</accession>
<comment type="similarity">
    <text evidence="2">Belongs to the class-I pyridoxal-phosphate-dependent aminotransferase family.</text>
</comment>
<dbReference type="PATRIC" id="fig|1286171.3.peg.2161"/>
<comment type="subunit">
    <text evidence="3">Homodimer.</text>
</comment>
<dbReference type="EMBL" id="CP007452">
    <property type="protein sequence ID" value="AHM57493.1"/>
    <property type="molecule type" value="Genomic_DNA"/>
</dbReference>
<dbReference type="GO" id="GO:0047536">
    <property type="term" value="F:2-aminoadipate transaminase activity"/>
    <property type="evidence" value="ECO:0007669"/>
    <property type="project" value="UniProtKB-EC"/>
</dbReference>
<dbReference type="InterPro" id="IPR004839">
    <property type="entry name" value="Aminotransferase_I/II_large"/>
</dbReference>
<dbReference type="KEGG" id="eac:EAL2_c22130"/>
<dbReference type="HOGENOM" id="CLU_017584_0_6_9"/>
<evidence type="ECO:0000256" key="6">
    <source>
        <dbReference type="ARBA" id="ARBA00022898"/>
    </source>
</evidence>
<dbReference type="EC" id="2.6.1.39" evidence="8"/>
<dbReference type="OrthoDB" id="9802328at2"/>
<dbReference type="InterPro" id="IPR050859">
    <property type="entry name" value="Class-I_PLP-dep_aminotransf"/>
</dbReference>
<comment type="cofactor">
    <cofactor evidence="1">
        <name>pyridoxal 5'-phosphate</name>
        <dbReference type="ChEBI" id="CHEBI:597326"/>
    </cofactor>
</comment>
<dbReference type="Gene3D" id="3.40.640.10">
    <property type="entry name" value="Type I PLP-dependent aspartate aminotransferase-like (Major domain)"/>
    <property type="match status" value="1"/>
</dbReference>
<dbReference type="GO" id="GO:0030170">
    <property type="term" value="F:pyridoxal phosphate binding"/>
    <property type="evidence" value="ECO:0007669"/>
    <property type="project" value="InterPro"/>
</dbReference>